<evidence type="ECO:0000256" key="5">
    <source>
        <dbReference type="ARBA" id="ARBA00023242"/>
    </source>
</evidence>
<evidence type="ECO:0000256" key="4">
    <source>
        <dbReference type="ARBA" id="ARBA00022927"/>
    </source>
</evidence>
<dbReference type="Proteomes" id="UP000887226">
    <property type="component" value="Unassembled WGS sequence"/>
</dbReference>
<evidence type="ECO:0000313" key="6">
    <source>
        <dbReference type="EMBL" id="KAG9246372.1"/>
    </source>
</evidence>
<dbReference type="GO" id="GO:0006606">
    <property type="term" value="P:protein import into nucleus"/>
    <property type="evidence" value="ECO:0007669"/>
    <property type="project" value="TreeGrafter"/>
</dbReference>
<dbReference type="GO" id="GO:0005634">
    <property type="term" value="C:nucleus"/>
    <property type="evidence" value="ECO:0007669"/>
    <property type="project" value="UniProtKB-SubCell"/>
</dbReference>
<dbReference type="EMBL" id="MU253807">
    <property type="protein sequence ID" value="KAG9246372.1"/>
    <property type="molecule type" value="Genomic_DNA"/>
</dbReference>
<evidence type="ECO:0000256" key="3">
    <source>
        <dbReference type="ARBA" id="ARBA00022448"/>
    </source>
</evidence>
<dbReference type="OrthoDB" id="2016913at2759"/>
<keyword evidence="5" id="KW-0539">Nucleus</keyword>
<proteinExistence type="inferred from homology"/>
<reference evidence="6" key="1">
    <citation type="journal article" date="2021" name="IMA Fungus">
        <title>Genomic characterization of three marine fungi, including Emericellopsis atlantica sp. nov. with signatures of a generalist lifestyle and marine biomass degradation.</title>
        <authorList>
            <person name="Hagestad O.C."/>
            <person name="Hou L."/>
            <person name="Andersen J.H."/>
            <person name="Hansen E.H."/>
            <person name="Altermark B."/>
            <person name="Li C."/>
            <person name="Kuhnert E."/>
            <person name="Cox R.J."/>
            <person name="Crous P.W."/>
            <person name="Spatafora J.W."/>
            <person name="Lail K."/>
            <person name="Amirebrahimi M."/>
            <person name="Lipzen A."/>
            <person name="Pangilinan J."/>
            <person name="Andreopoulos W."/>
            <person name="Hayes R.D."/>
            <person name="Ng V."/>
            <person name="Grigoriev I.V."/>
            <person name="Jackson S.A."/>
            <person name="Sutton T.D.S."/>
            <person name="Dobson A.D.W."/>
            <person name="Rama T."/>
        </authorList>
    </citation>
    <scope>NUCLEOTIDE SEQUENCE</scope>
    <source>
        <strain evidence="6">TRa3180A</strain>
    </source>
</reference>
<dbReference type="InterPro" id="IPR057942">
    <property type="entry name" value="TPR_TNPO3_IPO13_3rd"/>
</dbReference>
<keyword evidence="4" id="KW-0653">Protein transport</keyword>
<accession>A0A9P8CGZ8</accession>
<evidence type="ECO:0000256" key="2">
    <source>
        <dbReference type="ARBA" id="ARBA00007991"/>
    </source>
</evidence>
<protein>
    <submittedName>
        <fullName evidence="6">Armadillo-type protein</fullName>
    </submittedName>
</protein>
<comment type="similarity">
    <text evidence="2">Belongs to the importin beta family.</text>
</comment>
<dbReference type="PANTHER" id="PTHR12363">
    <property type="entry name" value="TRANSPORTIN 3 AND IMPORTIN 13"/>
    <property type="match status" value="1"/>
</dbReference>
<dbReference type="AlphaFoldDB" id="A0A9P8CGZ8"/>
<sequence length="1009" mass="112777">MAYQEDGTLPKSLEEVESLIIQLYTPGVGSKVTRIQETLHRLQLSAQGWSLAESLLGSKEESVRFFGALTLIVKLNTDAKSLSEEDTQSVLQNIINWLLQFTTPSHGAGPMAIRKLCSVLAGYFLQFSQSWTRCVKHLLYCFCLGQVAPYVALDQAPATDVLIQNITTDRAVVIFWFTTTLVEDVGKMDSTTMKQHKYHQQVIPNVEDVVSLIQKFVGSNAAPANSKVRQEAMRCFQAWVSYAHRAFIDNELVLEPLKLLTKTAIMSLGDSDLYEISVELVSEMLSTFSRFLGQDDMDLLFSLFNSQWAQERYQRLIGGDFDFDSIQFGMFMIAFGDSNVVKLAQKAGTDPQCGQFLSALVGLLKADGYAVHEDKIFVPALEFWNTFVESMVDVTYSSDHGHPPWFSTASEYVMQGIHNCWQKIQFPPQEEFDSWDSADCVAFKDARRDVSDLLGSFFLISDIQILNLFIDLTQRSIISRNWTELEASLYCISRYADSVSKHTEEDQYLSRVFEPSLVSLLTSQTDIPMRITHAFLSLLREYSEYFERHSELLPQVLNVVFTAASSPMLAKNASWAIIELCSKCRNILVPELAVFLQQLSGMLTDPSLDSSVKEGCMQGISSIIQAMATDESKIAPLEQLLHFIEREADQSVQLLRLYTSNQATIAGQQHVDLEVQYSRAAELALVALRCLECVAKGLQVPTDAPFDLEQSDFRSTFWTTGGGSKVQHRVITLISVLYEAFLTQGDIVEAACKVFRCGFRELEPGPFVFPASRVAEVLLKTAIQTPRLGAVITSAASLITSHKYDEDIHNIADVLTKWAIQILQTIDLPSNDLDVAQCAIEYFNRLIITYPGIFVGQEREALHTVFFFTLKALRGSDPLPKHAAADFWTTFAGVHNQRAPLQASIDSLWQDLGPYLAASLMHGIGGTAARSELDKLCDPLKKLVVGQVRCKNWLDLALNADDFPSSIVTVKEKAVFLQKLISLRGAKGTAQVVRDFWTACRGSKFDYVS</sequence>
<keyword evidence="7" id="KW-1185">Reference proteome</keyword>
<dbReference type="GO" id="GO:0005737">
    <property type="term" value="C:cytoplasm"/>
    <property type="evidence" value="ECO:0007669"/>
    <property type="project" value="TreeGrafter"/>
</dbReference>
<keyword evidence="3" id="KW-0813">Transport</keyword>
<comment type="caution">
    <text evidence="6">The sequence shown here is derived from an EMBL/GenBank/DDBJ whole genome shotgun (WGS) entry which is preliminary data.</text>
</comment>
<gene>
    <name evidence="6" type="ORF">BJ878DRAFT_417125</name>
</gene>
<dbReference type="SUPFAM" id="SSF48371">
    <property type="entry name" value="ARM repeat"/>
    <property type="match status" value="1"/>
</dbReference>
<evidence type="ECO:0000313" key="7">
    <source>
        <dbReference type="Proteomes" id="UP000887226"/>
    </source>
</evidence>
<dbReference type="PANTHER" id="PTHR12363:SF33">
    <property type="entry name" value="IMPORTIN-13"/>
    <property type="match status" value="1"/>
</dbReference>
<organism evidence="6 7">
    <name type="scientific">Calycina marina</name>
    <dbReference type="NCBI Taxonomy" id="1763456"/>
    <lineage>
        <taxon>Eukaryota</taxon>
        <taxon>Fungi</taxon>
        <taxon>Dikarya</taxon>
        <taxon>Ascomycota</taxon>
        <taxon>Pezizomycotina</taxon>
        <taxon>Leotiomycetes</taxon>
        <taxon>Helotiales</taxon>
        <taxon>Pezizellaceae</taxon>
        <taxon>Calycina</taxon>
    </lineage>
</organism>
<dbReference type="Pfam" id="PF24140">
    <property type="entry name" value="TPR_TNPO3_IPO13_3rd"/>
    <property type="match status" value="1"/>
</dbReference>
<name>A0A9P8CGZ8_9HELO</name>
<dbReference type="InterPro" id="IPR011989">
    <property type="entry name" value="ARM-like"/>
</dbReference>
<dbReference type="InterPro" id="IPR051345">
    <property type="entry name" value="Importin_beta-like_NTR"/>
</dbReference>
<evidence type="ECO:0000256" key="1">
    <source>
        <dbReference type="ARBA" id="ARBA00004123"/>
    </source>
</evidence>
<dbReference type="InterPro" id="IPR016024">
    <property type="entry name" value="ARM-type_fold"/>
</dbReference>
<comment type="subcellular location">
    <subcellularLocation>
        <location evidence="1">Nucleus</location>
    </subcellularLocation>
</comment>
<dbReference type="Gene3D" id="1.25.10.10">
    <property type="entry name" value="Leucine-rich Repeat Variant"/>
    <property type="match status" value="1"/>
</dbReference>